<keyword evidence="2 4" id="KW-0238">DNA-binding</keyword>
<dbReference type="InterPro" id="IPR006600">
    <property type="entry name" value="HTH_CenpB_DNA-bd_dom"/>
</dbReference>
<accession>A0A1J1IIC2</accession>
<reference evidence="8 9" key="1">
    <citation type="submission" date="2015-04" db="EMBL/GenBank/DDBJ databases">
        <authorList>
            <person name="Syromyatnikov M.Y."/>
            <person name="Popov V.N."/>
        </authorList>
    </citation>
    <scope>NUCLEOTIDE SEQUENCE [LARGE SCALE GENOMIC DNA]</scope>
</reference>
<sequence>MSDEEFVKGFVGKPSRNKRKHVTLTIEEKLEIINLAEEGKLSRQKIATKFGIGKSTVHDIYKTKDKIRMFAAMNDSPDISKRRRVAPKFNAFLHENMKETIEGKFKEEEEEEEVISMEEFPYQDYEVVYDPALPSFNATIFEKPKDKSKEFCNEKLDAKKKITTLTIREKLEVIQQVEAGTLISKVCEIYNIGRTTVYDIIKRKQQIIEYLEKSNDSHRRTFKKSKYPEVEEMMLKWCENQESFTKQSFYDQAKLEFDNARAKGNTLSPSGFCGSWSWAKRFFCRHPQYKWKLLSASGEPIDPLELEIHSEENVKENLQKSEIKEEDESSQIDNQKSKGNKFLTSSEKLEVLNQIDSGKPVPNIAEEFGVSRTTIYDIFKRRVELRERKLTKSNAQQKIVKLPKYPKLEQELLDWCLQQNSYPLSNVLIADKALCLFDTLELSGNFKPSSTWAKKFVLRHPELHKKQGIVIDEDDSESEYKISEIEENANEDYFLKEEIEDEHHLDSFEDVEHEMHADFQEEDIGEEEYIYEQLDELEDNHEDHEVQREIPVELFETSPRKDLNDLKPEVRKQQLFQIPDEIAMKSLKILIKYSEQQGHTYMLSCLTDFERQLKGDVT</sequence>
<keyword evidence="3 4" id="KW-0539">Nucleus</keyword>
<dbReference type="InterPro" id="IPR050863">
    <property type="entry name" value="CenT-Element_Derived"/>
</dbReference>
<dbReference type="OrthoDB" id="7763485at2759"/>
<dbReference type="PANTHER" id="PTHR19303">
    <property type="entry name" value="TRANSPOSON"/>
    <property type="match status" value="1"/>
</dbReference>
<feature type="domain" description="HTH CENPB-type" evidence="7">
    <location>
        <begin position="396"/>
        <end position="466"/>
    </location>
</feature>
<evidence type="ECO:0000313" key="9">
    <source>
        <dbReference type="Proteomes" id="UP000183832"/>
    </source>
</evidence>
<dbReference type="SUPFAM" id="SSF46689">
    <property type="entry name" value="Homeodomain-like"/>
    <property type="match status" value="4"/>
</dbReference>
<proteinExistence type="predicted"/>
<evidence type="ECO:0000259" key="7">
    <source>
        <dbReference type="PROSITE" id="PS51253"/>
    </source>
</evidence>
<evidence type="ECO:0000256" key="5">
    <source>
        <dbReference type="SAM" id="MobiDB-lite"/>
    </source>
</evidence>
<evidence type="ECO:0000259" key="6">
    <source>
        <dbReference type="PROSITE" id="PS50960"/>
    </source>
</evidence>
<dbReference type="EMBL" id="CVRI01000048">
    <property type="protein sequence ID" value="CRK98814.1"/>
    <property type="molecule type" value="Genomic_DNA"/>
</dbReference>
<gene>
    <name evidence="8" type="ORF">CLUMA_CG012055</name>
</gene>
<comment type="subcellular location">
    <subcellularLocation>
        <location evidence="1 4">Nucleus</location>
    </subcellularLocation>
</comment>
<evidence type="ECO:0000256" key="2">
    <source>
        <dbReference type="ARBA" id="ARBA00023125"/>
    </source>
</evidence>
<dbReference type="STRING" id="568069.A0A1J1IIC2"/>
<evidence type="ECO:0000256" key="1">
    <source>
        <dbReference type="ARBA" id="ARBA00004123"/>
    </source>
</evidence>
<dbReference type="Gene3D" id="1.10.10.60">
    <property type="entry name" value="Homeodomain-like"/>
    <property type="match status" value="4"/>
</dbReference>
<feature type="DNA-binding region" description="H-T-H motif" evidence="4">
    <location>
        <begin position="183"/>
        <end position="203"/>
    </location>
</feature>
<dbReference type="PROSITE" id="PS50960">
    <property type="entry name" value="HTH_PSQ"/>
    <property type="match status" value="2"/>
</dbReference>
<name>A0A1J1IIC2_9DIPT</name>
<feature type="domain" description="HTH psq-type" evidence="6">
    <location>
        <begin position="15"/>
        <end position="67"/>
    </location>
</feature>
<evidence type="ECO:0000313" key="8">
    <source>
        <dbReference type="EMBL" id="CRK98814.1"/>
    </source>
</evidence>
<feature type="region of interest" description="Disordered" evidence="5">
    <location>
        <begin position="317"/>
        <end position="338"/>
    </location>
</feature>
<dbReference type="Pfam" id="PF04218">
    <property type="entry name" value="CENP-B_N"/>
    <property type="match status" value="2"/>
</dbReference>
<dbReference type="Pfam" id="PF03221">
    <property type="entry name" value="HTH_Tnp_Tc5"/>
    <property type="match status" value="1"/>
</dbReference>
<dbReference type="PANTHER" id="PTHR19303:SF73">
    <property type="entry name" value="PROTEIN PDC2"/>
    <property type="match status" value="1"/>
</dbReference>
<dbReference type="Proteomes" id="UP000183832">
    <property type="component" value="Unassembled WGS sequence"/>
</dbReference>
<evidence type="ECO:0000256" key="3">
    <source>
        <dbReference type="ARBA" id="ARBA00023242"/>
    </source>
</evidence>
<dbReference type="PROSITE" id="PS51253">
    <property type="entry name" value="HTH_CENPB"/>
    <property type="match status" value="1"/>
</dbReference>
<organism evidence="8 9">
    <name type="scientific">Clunio marinus</name>
    <dbReference type="NCBI Taxonomy" id="568069"/>
    <lineage>
        <taxon>Eukaryota</taxon>
        <taxon>Metazoa</taxon>
        <taxon>Ecdysozoa</taxon>
        <taxon>Arthropoda</taxon>
        <taxon>Hexapoda</taxon>
        <taxon>Insecta</taxon>
        <taxon>Pterygota</taxon>
        <taxon>Neoptera</taxon>
        <taxon>Endopterygota</taxon>
        <taxon>Diptera</taxon>
        <taxon>Nematocera</taxon>
        <taxon>Chironomoidea</taxon>
        <taxon>Chironomidae</taxon>
        <taxon>Clunio</taxon>
    </lineage>
</organism>
<dbReference type="AlphaFoldDB" id="A0A1J1IIC2"/>
<dbReference type="Pfam" id="PF13384">
    <property type="entry name" value="HTH_23"/>
    <property type="match status" value="1"/>
</dbReference>
<dbReference type="GO" id="GO:0005634">
    <property type="term" value="C:nucleus"/>
    <property type="evidence" value="ECO:0007669"/>
    <property type="project" value="UniProtKB-SubCell"/>
</dbReference>
<keyword evidence="9" id="KW-1185">Reference proteome</keyword>
<dbReference type="InterPro" id="IPR009057">
    <property type="entry name" value="Homeodomain-like_sf"/>
</dbReference>
<protein>
    <submittedName>
        <fullName evidence="8">CLUMA_CG012055, isoform A</fullName>
    </submittedName>
</protein>
<dbReference type="GO" id="GO:0003677">
    <property type="term" value="F:DNA binding"/>
    <property type="evidence" value="ECO:0007669"/>
    <property type="project" value="UniProtKB-UniRule"/>
</dbReference>
<evidence type="ECO:0000256" key="4">
    <source>
        <dbReference type="PROSITE-ProRule" id="PRU00320"/>
    </source>
</evidence>
<feature type="DNA-binding region" description="H-T-H motif" evidence="4">
    <location>
        <begin position="43"/>
        <end position="63"/>
    </location>
</feature>
<dbReference type="InterPro" id="IPR007889">
    <property type="entry name" value="HTH_Psq"/>
</dbReference>
<dbReference type="SMART" id="SM00674">
    <property type="entry name" value="CENPB"/>
    <property type="match status" value="1"/>
</dbReference>
<feature type="domain" description="HTH psq-type" evidence="6">
    <location>
        <begin position="156"/>
        <end position="207"/>
    </location>
</feature>